<reference evidence="1" key="1">
    <citation type="submission" date="2024-03" db="EMBL/GenBank/DDBJ databases">
        <title>Novel Streptomyces species of biotechnological and ecological value are a feature of Machair soil.</title>
        <authorList>
            <person name="Prole J.R."/>
            <person name="Goodfellow M."/>
            <person name="Allenby N."/>
            <person name="Ward A.C."/>
        </authorList>
    </citation>
    <scope>NUCLEOTIDE SEQUENCE</scope>
    <source>
        <strain evidence="1">MS2.AVA.5</strain>
    </source>
</reference>
<name>A0ACC6Q8W5_9ACTN</name>
<sequence length="43" mass="4714">MITPRLERLYDAPRALDVRVYAAMEMRVYADITGVSLSGAALG</sequence>
<proteinExistence type="predicted"/>
<dbReference type="EMBL" id="JBBKAJ010000039">
    <property type="protein sequence ID" value="MEJ8640069.1"/>
    <property type="molecule type" value="Genomic_DNA"/>
</dbReference>
<keyword evidence="2" id="KW-1185">Reference proteome</keyword>
<comment type="caution">
    <text evidence="1">The sequence shown here is derived from an EMBL/GenBank/DDBJ whole genome shotgun (WGS) entry which is preliminary data.</text>
</comment>
<protein>
    <submittedName>
        <fullName evidence="1">Uncharacterized protein</fullName>
    </submittedName>
</protein>
<organism evidence="1 2">
    <name type="scientific">Streptomyces achmelvichensis</name>
    <dbReference type="NCBI Taxonomy" id="3134111"/>
    <lineage>
        <taxon>Bacteria</taxon>
        <taxon>Bacillati</taxon>
        <taxon>Actinomycetota</taxon>
        <taxon>Actinomycetes</taxon>
        <taxon>Kitasatosporales</taxon>
        <taxon>Streptomycetaceae</taxon>
        <taxon>Streptomyces</taxon>
    </lineage>
</organism>
<accession>A0ACC6Q8W5</accession>
<evidence type="ECO:0000313" key="2">
    <source>
        <dbReference type="Proteomes" id="UP001377168"/>
    </source>
</evidence>
<evidence type="ECO:0000313" key="1">
    <source>
        <dbReference type="EMBL" id="MEJ8640069.1"/>
    </source>
</evidence>
<dbReference type="Proteomes" id="UP001377168">
    <property type="component" value="Unassembled WGS sequence"/>
</dbReference>
<gene>
    <name evidence="1" type="ORF">WKI67_43035</name>
</gene>